<dbReference type="AlphaFoldDB" id="A0A7J9GYE8"/>
<dbReference type="SUPFAM" id="SSF51197">
    <property type="entry name" value="Clavaminate synthase-like"/>
    <property type="match status" value="1"/>
</dbReference>
<dbReference type="InterPro" id="IPR044861">
    <property type="entry name" value="IPNS-like_FE2OG_OXY"/>
</dbReference>
<dbReference type="InterPro" id="IPR027443">
    <property type="entry name" value="IPNS-like_sf"/>
</dbReference>
<evidence type="ECO:0000259" key="8">
    <source>
        <dbReference type="PROSITE" id="PS51471"/>
    </source>
</evidence>
<comment type="cofactor">
    <cofactor evidence="1">
        <name>Fe cation</name>
        <dbReference type="ChEBI" id="CHEBI:24875"/>
    </cofactor>
</comment>
<accession>A0A7J9GYE8</accession>
<evidence type="ECO:0000256" key="5">
    <source>
        <dbReference type="ARBA" id="ARBA00023004"/>
    </source>
</evidence>
<evidence type="ECO:0000256" key="1">
    <source>
        <dbReference type="ARBA" id="ARBA00001962"/>
    </source>
</evidence>
<organism evidence="9 10">
    <name type="scientific">Gossypium harknessii</name>
    <dbReference type="NCBI Taxonomy" id="34285"/>
    <lineage>
        <taxon>Eukaryota</taxon>
        <taxon>Viridiplantae</taxon>
        <taxon>Streptophyta</taxon>
        <taxon>Embryophyta</taxon>
        <taxon>Tracheophyta</taxon>
        <taxon>Spermatophyta</taxon>
        <taxon>Magnoliopsida</taxon>
        <taxon>eudicotyledons</taxon>
        <taxon>Gunneridae</taxon>
        <taxon>Pentapetalae</taxon>
        <taxon>rosids</taxon>
        <taxon>malvids</taxon>
        <taxon>Malvales</taxon>
        <taxon>Malvaceae</taxon>
        <taxon>Malvoideae</taxon>
        <taxon>Gossypium</taxon>
    </lineage>
</organism>
<evidence type="ECO:0000256" key="4">
    <source>
        <dbReference type="ARBA" id="ARBA00023002"/>
    </source>
</evidence>
<keyword evidence="3 6" id="KW-0479">Metal-binding</keyword>
<gene>
    <name evidence="9" type="ORF">Gohar_012920</name>
</gene>
<evidence type="ECO:0000256" key="6">
    <source>
        <dbReference type="RuleBase" id="RU003682"/>
    </source>
</evidence>
<name>A0A7J9GYE8_9ROSI</name>
<dbReference type="FunFam" id="2.60.120.330:FF:000005">
    <property type="entry name" value="1-aminocyclopropane-1-carboxylate oxidase homolog 1"/>
    <property type="match status" value="1"/>
</dbReference>
<keyword evidence="10" id="KW-1185">Reference proteome</keyword>
<feature type="compositionally biased region" description="Basic and acidic residues" evidence="7">
    <location>
        <begin position="12"/>
        <end position="33"/>
    </location>
</feature>
<dbReference type="GO" id="GO:0046872">
    <property type="term" value="F:metal ion binding"/>
    <property type="evidence" value="ECO:0007669"/>
    <property type="project" value="UniProtKB-KW"/>
</dbReference>
<dbReference type="EMBL" id="JABFAD010000007">
    <property type="protein sequence ID" value="MBA0802641.1"/>
    <property type="molecule type" value="Genomic_DNA"/>
</dbReference>
<sequence length="422" mass="47193">MKPTIVGRTNKSMREVEREEVGEDSRGEDGGVAVDSKEAIGEAYIGAVVREILGAGVEEMTMGTSNVVDKYDYAKELKEFVDTKAGVKGLVDSGLTKIPRIFIKPEEDQSSLQTTCTTHLQVPVIDLNGLESGQRIQIVNNIRQAAQTWGCFLVINNGFPVSLQETTLDRARQFHEQPQEVKAPWYSLDAQRRVRFYSNGYFSASTSAQWRDILTFFHVEELQKEQIPQVCRDAMTEYLKQIMQLKETISELLSDALGLTPDFLENIECLNSASTSFIYYPACPEPDLTFGLGKHTDPNFLTLLLQDEIGGLQVLHQNKWVDVPTVKGAVMANLGDLMQLISNGKFKSVEHRVLAGRVGPRVSVVSFCFPANDGRQYGPIKELLSEENPPIYRETTGLEYITYYRTKGLDGRPALSHFKLAP</sequence>
<reference evidence="9 10" key="1">
    <citation type="journal article" date="2019" name="Genome Biol. Evol.">
        <title>Insights into the evolution of the New World diploid cottons (Gossypium, subgenus Houzingenia) based on genome sequencing.</title>
        <authorList>
            <person name="Grover C.E."/>
            <person name="Arick M.A. 2nd"/>
            <person name="Thrash A."/>
            <person name="Conover J.L."/>
            <person name="Sanders W.S."/>
            <person name="Peterson D.G."/>
            <person name="Frelichowski J.E."/>
            <person name="Scheffler J.A."/>
            <person name="Scheffler B.E."/>
            <person name="Wendel J.F."/>
        </authorList>
    </citation>
    <scope>NUCLEOTIDE SEQUENCE [LARGE SCALE GENOMIC DNA]</scope>
    <source>
        <strain evidence="9">0</strain>
        <tissue evidence="9">Leaf</tissue>
    </source>
</reference>
<dbReference type="InterPro" id="IPR026992">
    <property type="entry name" value="DIOX_N"/>
</dbReference>
<evidence type="ECO:0000256" key="2">
    <source>
        <dbReference type="ARBA" id="ARBA00008056"/>
    </source>
</evidence>
<dbReference type="GO" id="GO:0051213">
    <property type="term" value="F:dioxygenase activity"/>
    <property type="evidence" value="ECO:0007669"/>
    <property type="project" value="UniProtKB-ARBA"/>
</dbReference>
<keyword evidence="5 6" id="KW-0408">Iron</keyword>
<evidence type="ECO:0000313" key="10">
    <source>
        <dbReference type="Proteomes" id="UP000593560"/>
    </source>
</evidence>
<comment type="similarity">
    <text evidence="2 6">Belongs to the iron/ascorbate-dependent oxidoreductase family.</text>
</comment>
<comment type="caution">
    <text evidence="9">The sequence shown here is derived from an EMBL/GenBank/DDBJ whole genome shotgun (WGS) entry which is preliminary data.</text>
</comment>
<dbReference type="Pfam" id="PF03171">
    <property type="entry name" value="2OG-FeII_Oxy"/>
    <property type="match status" value="1"/>
</dbReference>
<dbReference type="PROSITE" id="PS51471">
    <property type="entry name" value="FE2OG_OXY"/>
    <property type="match status" value="1"/>
</dbReference>
<keyword evidence="4 6" id="KW-0560">Oxidoreductase</keyword>
<dbReference type="InterPro" id="IPR005123">
    <property type="entry name" value="Oxoglu/Fe-dep_dioxygenase_dom"/>
</dbReference>
<evidence type="ECO:0000256" key="7">
    <source>
        <dbReference type="SAM" id="MobiDB-lite"/>
    </source>
</evidence>
<dbReference type="Gene3D" id="2.60.120.330">
    <property type="entry name" value="B-lactam Antibiotic, Isopenicillin N Synthase, Chain"/>
    <property type="match status" value="1"/>
</dbReference>
<evidence type="ECO:0000313" key="9">
    <source>
        <dbReference type="EMBL" id="MBA0802641.1"/>
    </source>
</evidence>
<protein>
    <recommendedName>
        <fullName evidence="8">Fe2OG dioxygenase domain-containing protein</fullName>
    </recommendedName>
</protein>
<dbReference type="Proteomes" id="UP000593560">
    <property type="component" value="Unassembled WGS sequence"/>
</dbReference>
<proteinExistence type="inferred from homology"/>
<dbReference type="PANTHER" id="PTHR10209:SF714">
    <property type="entry name" value="1-AMINOCYCLOPROPANE-1-CARBOXYLATE OXIDASE HOMOLOG 11-RELATED"/>
    <property type="match status" value="1"/>
</dbReference>
<feature type="region of interest" description="Disordered" evidence="7">
    <location>
        <begin position="1"/>
        <end position="33"/>
    </location>
</feature>
<feature type="domain" description="Fe2OG dioxygenase" evidence="8">
    <location>
        <begin position="269"/>
        <end position="370"/>
    </location>
</feature>
<dbReference type="PANTHER" id="PTHR10209">
    <property type="entry name" value="OXIDOREDUCTASE, 2OG-FE II OXYGENASE FAMILY PROTEIN"/>
    <property type="match status" value="1"/>
</dbReference>
<dbReference type="OrthoDB" id="288590at2759"/>
<evidence type="ECO:0000256" key="3">
    <source>
        <dbReference type="ARBA" id="ARBA00022723"/>
    </source>
</evidence>
<dbReference type="Pfam" id="PF14226">
    <property type="entry name" value="DIOX_N"/>
    <property type="match status" value="1"/>
</dbReference>